<gene>
    <name evidence="3" type="ORF">LRP50_18830</name>
</gene>
<accession>A0ABT5R4H3</accession>
<feature type="chain" id="PRO_5046980605" evidence="2">
    <location>
        <begin position="27"/>
        <end position="694"/>
    </location>
</feature>
<reference evidence="3" key="1">
    <citation type="submission" date="2021-12" db="EMBL/GenBank/DDBJ databases">
        <title>Enterovibrio ZSDZ35 sp. nov. and Enterovibrio ZSDZ42 sp. nov., isolated from coastal seawater in Qingdao.</title>
        <authorList>
            <person name="Zhang P."/>
        </authorList>
    </citation>
    <scope>NUCLEOTIDE SEQUENCE</scope>
    <source>
        <strain evidence="3">ZSDZ42</strain>
    </source>
</reference>
<dbReference type="PROSITE" id="PS51257">
    <property type="entry name" value="PROKAR_LIPOPROTEIN"/>
    <property type="match status" value="1"/>
</dbReference>
<keyword evidence="4" id="KW-1185">Reference proteome</keyword>
<feature type="signal peptide" evidence="2">
    <location>
        <begin position="1"/>
        <end position="26"/>
    </location>
</feature>
<keyword evidence="2" id="KW-0732">Signal</keyword>
<sequence>MRSMRLSKLQFHLLLPTVLLGLVACSDNNSTTASSPSSPSPTPTSSVSGTVTAPSGVVVNFSQPTLFQLFFPPAYAAIIGLEPVSNATVELIRIDDDGNQVGEVIASAPTSITGEYNITLPSGVSLAGNLVVRIRGANTNMNAIALDQKVNIDPGSHYIYQNLVDSDLVMADLAANHIVTLRGVIDELDLTAGTDLTETLAALDAVAGFRMKQEVAVLATTPGDAAIFEGSWRNGIFEMALHDHDDGTSSSFYTSMEIGVLDIESNSSDNLSITLASYEYNNGILGFYQSGEAIDSWLFTATEFTSTPEAPEVVDVEVTSDGTLIERLSLDEHLSYDNGDGPEFGFRTLPSTFILAPGGSDDVKVGINQEVGLRFLTVDTDNDGKFDAVDPNQKVGDEPSLTFDLFVKNGNGMSNSILDGNIGLVEFELLLDSNNAKTEVATESSILSFDGTDAFSTLEGSEKLAEIVRTPTSVAFSDTLSGDDVSGTYGVSDNGQLTLSIDEGDDNITINGFVSGSGDLLVASLVERTEVASPQPEDPPQVVEYIQWLSMGIGLGDTPPSVAGVKYKLYPMELGFTENGGTDVLTFSHPGTLTFSESGTQATLIGQTLGITRHAALGQVLPPEEEQETIQMTANVNPDSSVTLEEDDGSLEVTLDGFVSADGSRMLLSLKAIEDDGTPDAYHGLGFVFAVKED</sequence>
<dbReference type="EMBL" id="JAJUBC010000025">
    <property type="protein sequence ID" value="MDD1795187.1"/>
    <property type="molecule type" value="Genomic_DNA"/>
</dbReference>
<name>A0ABT5R4H3_9GAMM</name>
<proteinExistence type="predicted"/>
<feature type="region of interest" description="Disordered" evidence="1">
    <location>
        <begin position="30"/>
        <end position="49"/>
    </location>
</feature>
<evidence type="ECO:0000256" key="1">
    <source>
        <dbReference type="SAM" id="MobiDB-lite"/>
    </source>
</evidence>
<evidence type="ECO:0000256" key="2">
    <source>
        <dbReference type="SAM" id="SignalP"/>
    </source>
</evidence>
<dbReference type="Proteomes" id="UP001149400">
    <property type="component" value="Unassembled WGS sequence"/>
</dbReference>
<evidence type="ECO:0000313" key="3">
    <source>
        <dbReference type="EMBL" id="MDD1795187.1"/>
    </source>
</evidence>
<protein>
    <submittedName>
        <fullName evidence="3">Uncharacterized protein</fullName>
    </submittedName>
</protein>
<evidence type="ECO:0000313" key="4">
    <source>
        <dbReference type="Proteomes" id="UP001149400"/>
    </source>
</evidence>
<comment type="caution">
    <text evidence="3">The sequence shown here is derived from an EMBL/GenBank/DDBJ whole genome shotgun (WGS) entry which is preliminary data.</text>
</comment>
<dbReference type="RefSeq" id="WP_274165993.1">
    <property type="nucleotide sequence ID" value="NZ_JAJUBC010000025.1"/>
</dbReference>
<organism evidence="3 4">
    <name type="scientific">Enterovibrio gelatinilyticus</name>
    <dbReference type="NCBI Taxonomy" id="2899819"/>
    <lineage>
        <taxon>Bacteria</taxon>
        <taxon>Pseudomonadati</taxon>
        <taxon>Pseudomonadota</taxon>
        <taxon>Gammaproteobacteria</taxon>
        <taxon>Vibrionales</taxon>
        <taxon>Vibrionaceae</taxon>
        <taxon>Enterovibrio</taxon>
    </lineage>
</organism>